<dbReference type="InterPro" id="IPR042485">
    <property type="entry name" value="T7SS_EccB_R3"/>
</dbReference>
<keyword evidence="5" id="KW-0547">Nucleotide-binding</keyword>
<keyword evidence="4 10" id="KW-0812">Transmembrane</keyword>
<evidence type="ECO:0000256" key="8">
    <source>
        <dbReference type="ARBA" id="ARBA00022989"/>
    </source>
</evidence>
<comment type="similarity">
    <text evidence="2">Belongs to the EccB family.</text>
</comment>
<dbReference type="EMBL" id="BCTA01000093">
    <property type="protein sequence ID" value="GAT12532.1"/>
    <property type="molecule type" value="Genomic_DNA"/>
</dbReference>
<keyword evidence="6" id="KW-0378">Hydrolase</keyword>
<dbReference type="NCBIfam" id="TIGR03919">
    <property type="entry name" value="T7SS_EccB"/>
    <property type="match status" value="1"/>
</dbReference>
<evidence type="ECO:0000256" key="4">
    <source>
        <dbReference type="ARBA" id="ARBA00022692"/>
    </source>
</evidence>
<protein>
    <submittedName>
        <fullName evidence="11">Type VII secretion protein EccB, actinobacterial</fullName>
    </submittedName>
</protein>
<evidence type="ECO:0000256" key="10">
    <source>
        <dbReference type="SAM" id="Phobius"/>
    </source>
</evidence>
<evidence type="ECO:0000256" key="9">
    <source>
        <dbReference type="ARBA" id="ARBA00023136"/>
    </source>
</evidence>
<proteinExistence type="inferred from homology"/>
<dbReference type="InterPro" id="IPR007795">
    <property type="entry name" value="T7SS_EccB"/>
</dbReference>
<comment type="caution">
    <text evidence="11">The sequence shown here is derived from an EMBL/GenBank/DDBJ whole genome shotgun (WGS) entry which is preliminary data.</text>
</comment>
<name>A0ABQ0KSU4_MYCNV</name>
<keyword evidence="8 10" id="KW-1133">Transmembrane helix</keyword>
<keyword evidence="3" id="KW-1003">Cell membrane</keyword>
<dbReference type="InterPro" id="IPR044857">
    <property type="entry name" value="T7SS_EccB_R1"/>
</dbReference>
<dbReference type="PANTHER" id="PTHR40765:SF2">
    <property type="entry name" value="ESX-2 SECRETION SYSTEM ATPASE ECCB2"/>
    <property type="match status" value="1"/>
</dbReference>
<evidence type="ECO:0000313" key="11">
    <source>
        <dbReference type="EMBL" id="GAT12532.1"/>
    </source>
</evidence>
<sequence>MMTGRSTTKLQISGHRFGLRRMRHALVRGDAQMLDDPMRAQALALSVGSVLAVIGLGVAAVLAFLQPRGALGDAPIVMVRDTGALYVRIDQNLHPVANLASARLITASAAKPRLVSSSAVDRAPRGAMLGIPGAPDMIGAPLTHDESEWHVCEDDSSVSTVLAGPVGRTHAAAAGILVSAAGEGAATTYLLFDGRRAKVDLRNPAVVRALALDGVAPRPVTRALLDTVPEVPELAAPAIRDAGAPAPAPLHGLRVGAVIRVPQTESSQHYAVLRTGVQRIGVVAADLIRFTQPQDAHDIVTVEPGAIGAVPVVDELPVGEFPERAGTAVDPVVCARWQWAPDSKSVSTGTVTGDAIPGNAELRPVGLAHADAAGARIDAFAMSGGRSAYVRAAGASGDGARTGTLFLVNDVGVAFGIRDRETAERLGLTGDPLPAPWPLLARLPHGPELSVEAASVAHDGTGTP</sequence>
<keyword evidence="7" id="KW-0067">ATP-binding</keyword>
<organism evidence="11 12">
    <name type="scientific">Mycolicibacterium novocastrense</name>
    <name type="common">Mycobacterium novocastrense</name>
    <dbReference type="NCBI Taxonomy" id="59813"/>
    <lineage>
        <taxon>Bacteria</taxon>
        <taxon>Bacillati</taxon>
        <taxon>Actinomycetota</taxon>
        <taxon>Actinomycetes</taxon>
        <taxon>Mycobacteriales</taxon>
        <taxon>Mycobacteriaceae</taxon>
        <taxon>Mycolicibacterium</taxon>
    </lineage>
</organism>
<evidence type="ECO:0000256" key="6">
    <source>
        <dbReference type="ARBA" id="ARBA00022801"/>
    </source>
</evidence>
<gene>
    <name evidence="11" type="ORF">RMCN_5665</name>
</gene>
<dbReference type="Proteomes" id="UP000069773">
    <property type="component" value="Unassembled WGS sequence"/>
</dbReference>
<feature type="transmembrane region" description="Helical" evidence="10">
    <location>
        <begin position="42"/>
        <end position="65"/>
    </location>
</feature>
<dbReference type="Gene3D" id="2.40.50.910">
    <property type="entry name" value="Type VII secretion system EccB, repeat 3 domain"/>
    <property type="match status" value="1"/>
</dbReference>
<dbReference type="PANTHER" id="PTHR40765">
    <property type="entry name" value="ESX-2 SECRETION SYSTEM ATPASE ECCB2"/>
    <property type="match status" value="1"/>
</dbReference>
<accession>A0ABQ0KSU4</accession>
<evidence type="ECO:0000313" key="12">
    <source>
        <dbReference type="Proteomes" id="UP000069773"/>
    </source>
</evidence>
<comment type="subcellular location">
    <subcellularLocation>
        <location evidence="1">Cell membrane</location>
        <topology evidence="1">Single-pass membrane protein</topology>
    </subcellularLocation>
</comment>
<dbReference type="Pfam" id="PF05108">
    <property type="entry name" value="T7SS_ESX1_EccB"/>
    <property type="match status" value="1"/>
</dbReference>
<evidence type="ECO:0000256" key="1">
    <source>
        <dbReference type="ARBA" id="ARBA00004162"/>
    </source>
</evidence>
<evidence type="ECO:0000256" key="7">
    <source>
        <dbReference type="ARBA" id="ARBA00022840"/>
    </source>
</evidence>
<evidence type="ECO:0000256" key="2">
    <source>
        <dbReference type="ARBA" id="ARBA00008149"/>
    </source>
</evidence>
<dbReference type="Gene3D" id="3.30.2390.20">
    <property type="entry name" value="Type VII secretion system EccB, repeat 1 domain"/>
    <property type="match status" value="1"/>
</dbReference>
<evidence type="ECO:0000256" key="5">
    <source>
        <dbReference type="ARBA" id="ARBA00022741"/>
    </source>
</evidence>
<keyword evidence="12" id="KW-1185">Reference proteome</keyword>
<reference evidence="11 12" key="1">
    <citation type="journal article" date="2016" name="Genome Announc.">
        <title>Draft Genome Sequences of Five Rapidly Growing Mycobacterium Species, M. thermoresistibile, M. fortuitum subsp. acetamidolyticum, M. canariasense, M. brisbanense, and M. novocastrense.</title>
        <authorList>
            <person name="Katahira K."/>
            <person name="Ogura Y."/>
            <person name="Gotoh Y."/>
            <person name="Hayashi T."/>
        </authorList>
    </citation>
    <scope>NUCLEOTIDE SEQUENCE [LARGE SCALE GENOMIC DNA]</scope>
    <source>
        <strain evidence="11 12">JCM18114</strain>
    </source>
</reference>
<keyword evidence="9 10" id="KW-0472">Membrane</keyword>
<evidence type="ECO:0000256" key="3">
    <source>
        <dbReference type="ARBA" id="ARBA00022475"/>
    </source>
</evidence>